<accession>A0A8K1LHZ4</accession>
<protein>
    <submittedName>
        <fullName evidence="2">Uncharacterized protein</fullName>
    </submittedName>
</protein>
<dbReference type="AlphaFoldDB" id="A0A8K1LHZ4"/>
<keyword evidence="3" id="KW-1185">Reference proteome</keyword>
<proteinExistence type="predicted"/>
<dbReference type="EMBL" id="SWJQ01000419">
    <property type="protein sequence ID" value="TRZ14659.1"/>
    <property type="molecule type" value="Genomic_DNA"/>
</dbReference>
<evidence type="ECO:0000313" key="2">
    <source>
        <dbReference type="EMBL" id="TRZ14659.1"/>
    </source>
</evidence>
<dbReference type="SUPFAM" id="SSF57997">
    <property type="entry name" value="Tropomyosin"/>
    <property type="match status" value="1"/>
</dbReference>
<evidence type="ECO:0000313" key="3">
    <source>
        <dbReference type="Proteomes" id="UP000796761"/>
    </source>
</evidence>
<organism evidence="2 3">
    <name type="scientific">Zosterops borbonicus</name>
    <dbReference type="NCBI Taxonomy" id="364589"/>
    <lineage>
        <taxon>Eukaryota</taxon>
        <taxon>Metazoa</taxon>
        <taxon>Chordata</taxon>
        <taxon>Craniata</taxon>
        <taxon>Vertebrata</taxon>
        <taxon>Euteleostomi</taxon>
        <taxon>Archelosauria</taxon>
        <taxon>Archosauria</taxon>
        <taxon>Dinosauria</taxon>
        <taxon>Saurischia</taxon>
        <taxon>Theropoda</taxon>
        <taxon>Coelurosauria</taxon>
        <taxon>Aves</taxon>
        <taxon>Neognathae</taxon>
        <taxon>Neoaves</taxon>
        <taxon>Telluraves</taxon>
        <taxon>Australaves</taxon>
        <taxon>Passeriformes</taxon>
        <taxon>Sylvioidea</taxon>
        <taxon>Zosteropidae</taxon>
        <taxon>Zosterops</taxon>
    </lineage>
</organism>
<feature type="coiled-coil region" evidence="1">
    <location>
        <begin position="5"/>
        <end position="60"/>
    </location>
</feature>
<evidence type="ECO:0000256" key="1">
    <source>
        <dbReference type="SAM" id="Coils"/>
    </source>
</evidence>
<gene>
    <name evidence="2" type="ORF">HGM15179_012456</name>
</gene>
<sequence length="90" mass="9533">MGGCSGKLEKDLEVAEKDLKELEKNLGVLEKDLEVLEKDLGVLEKDLEVLEKDLGVAEKDLGVLQMTPVGQKGQGQLGCASPRVATGAGQ</sequence>
<name>A0A8K1LHZ4_9PASS</name>
<comment type="caution">
    <text evidence="2">The sequence shown here is derived from an EMBL/GenBank/DDBJ whole genome shotgun (WGS) entry which is preliminary data.</text>
</comment>
<reference evidence="2" key="1">
    <citation type="submission" date="2019-04" db="EMBL/GenBank/DDBJ databases">
        <title>Genome assembly of Zosterops borbonicus 15179.</title>
        <authorList>
            <person name="Leroy T."/>
            <person name="Anselmetti Y."/>
            <person name="Tilak M.-K."/>
            <person name="Nabholz B."/>
        </authorList>
    </citation>
    <scope>NUCLEOTIDE SEQUENCE</scope>
    <source>
        <strain evidence="2">HGM_15179</strain>
        <tissue evidence="2">Muscle</tissue>
    </source>
</reference>
<dbReference type="Gene3D" id="1.20.5.340">
    <property type="match status" value="1"/>
</dbReference>
<keyword evidence="1" id="KW-0175">Coiled coil</keyword>
<dbReference type="Proteomes" id="UP000796761">
    <property type="component" value="Unassembled WGS sequence"/>
</dbReference>